<sequence>MILSLITVLFWISATVYYAFTAKPTPNVPTEILQDLNPRLDNVTLDQIETKTYPQ</sequence>
<accession>A0A0G0BZ15</accession>
<protein>
    <submittedName>
        <fullName evidence="1">Uncharacterized protein</fullName>
    </submittedName>
</protein>
<reference evidence="1 2" key="1">
    <citation type="journal article" date="2015" name="Nature">
        <title>rRNA introns, odd ribosomes, and small enigmatic genomes across a large radiation of phyla.</title>
        <authorList>
            <person name="Brown C.T."/>
            <person name="Hug L.A."/>
            <person name="Thomas B.C."/>
            <person name="Sharon I."/>
            <person name="Castelle C.J."/>
            <person name="Singh A."/>
            <person name="Wilkins M.J."/>
            <person name="Williams K.H."/>
            <person name="Banfield J.F."/>
        </authorList>
    </citation>
    <scope>NUCLEOTIDE SEQUENCE [LARGE SCALE GENOMIC DNA]</scope>
</reference>
<proteinExistence type="predicted"/>
<dbReference type="EMBL" id="LBOW01000011">
    <property type="protein sequence ID" value="KKP44135.1"/>
    <property type="molecule type" value="Genomic_DNA"/>
</dbReference>
<dbReference type="AlphaFoldDB" id="A0A0G0BZ15"/>
<evidence type="ECO:0000313" key="1">
    <source>
        <dbReference type="EMBL" id="KKP44135.1"/>
    </source>
</evidence>
<comment type="caution">
    <text evidence="1">The sequence shown here is derived from an EMBL/GenBank/DDBJ whole genome shotgun (WGS) entry which is preliminary data.</text>
</comment>
<name>A0A0G0BZ15_9BACT</name>
<organism evidence="1 2">
    <name type="scientific">Candidatus Woesebacteria bacterium GW2011_GWB1_33_22</name>
    <dbReference type="NCBI Taxonomy" id="1618566"/>
    <lineage>
        <taxon>Bacteria</taxon>
        <taxon>Candidatus Woeseibacteriota</taxon>
    </lineage>
</organism>
<gene>
    <name evidence="1" type="ORF">UR35_C0011G0021</name>
</gene>
<dbReference type="Proteomes" id="UP000034778">
    <property type="component" value="Unassembled WGS sequence"/>
</dbReference>
<evidence type="ECO:0000313" key="2">
    <source>
        <dbReference type="Proteomes" id="UP000034778"/>
    </source>
</evidence>
<dbReference type="STRING" id="1618566.UR35_C0011G0021"/>